<dbReference type="PANTHER" id="PTHR16026:SF0">
    <property type="entry name" value="CARTILAGE ACIDIC PROTEIN 1"/>
    <property type="match status" value="1"/>
</dbReference>
<dbReference type="SUPFAM" id="SSF69318">
    <property type="entry name" value="Integrin alpha N-terminal domain"/>
    <property type="match status" value="1"/>
</dbReference>
<dbReference type="InterPro" id="IPR028994">
    <property type="entry name" value="Integrin_alpha_N"/>
</dbReference>
<dbReference type="InterPro" id="IPR013517">
    <property type="entry name" value="FG-GAP"/>
</dbReference>
<dbReference type="Gene3D" id="2.130.10.130">
    <property type="entry name" value="Integrin alpha, N-terminal"/>
    <property type="match status" value="1"/>
</dbReference>
<comment type="caution">
    <text evidence="2">The sequence shown here is derived from an EMBL/GenBank/DDBJ whole genome shotgun (WGS) entry which is preliminary data.</text>
</comment>
<evidence type="ECO:0000256" key="1">
    <source>
        <dbReference type="ARBA" id="ARBA00022729"/>
    </source>
</evidence>
<organism evidence="2 3">
    <name type="scientific">candidate division WOR-3 bacterium</name>
    <dbReference type="NCBI Taxonomy" id="2052148"/>
    <lineage>
        <taxon>Bacteria</taxon>
        <taxon>Bacteria division WOR-3</taxon>
    </lineage>
</organism>
<protein>
    <recommendedName>
        <fullName evidence="4">VCBS repeat-containing protein</fullName>
    </recommendedName>
</protein>
<dbReference type="EMBL" id="WJKJ01000096">
    <property type="protein sequence ID" value="MBD3364164.1"/>
    <property type="molecule type" value="Genomic_DNA"/>
</dbReference>
<reference evidence="2" key="1">
    <citation type="submission" date="2019-11" db="EMBL/GenBank/DDBJ databases">
        <title>Microbial mats filling the niche in hypersaline microbial mats.</title>
        <authorList>
            <person name="Wong H.L."/>
            <person name="Macleod F.I."/>
            <person name="White R.A. III"/>
            <person name="Burns B.P."/>
        </authorList>
    </citation>
    <scope>NUCLEOTIDE SEQUENCE</scope>
    <source>
        <strain evidence="2">Bin_327</strain>
    </source>
</reference>
<feature type="non-terminal residue" evidence="2">
    <location>
        <position position="329"/>
    </location>
</feature>
<name>A0A9D5K8P5_UNCW3</name>
<gene>
    <name evidence="2" type="ORF">GF359_03010</name>
</gene>
<accession>A0A9D5K8P5</accession>
<dbReference type="AlphaFoldDB" id="A0A9D5K8P5"/>
<dbReference type="PANTHER" id="PTHR16026">
    <property type="entry name" value="CARTILAGE ACIDIC PROTEIN 1"/>
    <property type="match status" value="1"/>
</dbReference>
<dbReference type="InterPro" id="IPR027039">
    <property type="entry name" value="Crtac1"/>
</dbReference>
<evidence type="ECO:0008006" key="4">
    <source>
        <dbReference type="Google" id="ProtNLM"/>
    </source>
</evidence>
<evidence type="ECO:0000313" key="3">
    <source>
        <dbReference type="Proteomes" id="UP000630660"/>
    </source>
</evidence>
<keyword evidence="1" id="KW-0732">Signal</keyword>
<dbReference type="Proteomes" id="UP000630660">
    <property type="component" value="Unassembled WGS sequence"/>
</dbReference>
<evidence type="ECO:0000313" key="2">
    <source>
        <dbReference type="EMBL" id="MBD3364164.1"/>
    </source>
</evidence>
<sequence length="329" mass="36569">MRCIGVLLLCAVIVWGAEFERVYLEDLGIDEFAGSASFLDYNADGFIDFWAGYPYINDGTGHFTKLSNSKWTGGEIVCWGDYNNDGYPDALTSKTVWIDTTPRKDTCWIVLYENTGPPDFKLVDVSEEVGLGFPILDRDLNDPAWLDYDGDGLLDFFYSSYEFVPLNSEEDYPYWSGHEDYLFHNTGSGFEDVSETSGIREGYTDTVCARGVSVADYDNDGDADIFVSVYRLQPNILWQNQGDGTFINVAEQSGVIGIYEGGYYGHNIGAAWGDYNNDGYLDLFTPITHHPGNVGDPTGHLWSSDGSPSWTFTDHFAESGMENTEIGSA</sequence>
<proteinExistence type="predicted"/>
<dbReference type="Pfam" id="PF13517">
    <property type="entry name" value="FG-GAP_3"/>
    <property type="match status" value="1"/>
</dbReference>